<reference evidence="2 3" key="1">
    <citation type="submission" date="2016-11" db="EMBL/GenBank/DDBJ databases">
        <title>The macronuclear genome of Stentor coeruleus: a giant cell with tiny introns.</title>
        <authorList>
            <person name="Slabodnick M."/>
            <person name="Ruby J.G."/>
            <person name="Reiff S.B."/>
            <person name="Swart E.C."/>
            <person name="Gosai S."/>
            <person name="Prabakaran S."/>
            <person name="Witkowska E."/>
            <person name="Larue G.E."/>
            <person name="Fisher S."/>
            <person name="Freeman R.M."/>
            <person name="Gunawardena J."/>
            <person name="Chu W."/>
            <person name="Stover N.A."/>
            <person name="Gregory B.D."/>
            <person name="Nowacki M."/>
            <person name="Derisi J."/>
            <person name="Roy S.W."/>
            <person name="Marshall W.F."/>
            <person name="Sood P."/>
        </authorList>
    </citation>
    <scope>NUCLEOTIDE SEQUENCE [LARGE SCALE GENOMIC DNA]</scope>
    <source>
        <strain evidence="2">WM001</strain>
    </source>
</reference>
<proteinExistence type="predicted"/>
<dbReference type="OrthoDB" id="5984918at2759"/>
<protein>
    <submittedName>
        <fullName evidence="2">Uncharacterized protein</fullName>
    </submittedName>
</protein>
<dbReference type="Gene3D" id="1.25.40.10">
    <property type="entry name" value="Tetratricopeptide repeat domain"/>
    <property type="match status" value="2"/>
</dbReference>
<dbReference type="Pfam" id="PF00612">
    <property type="entry name" value="IQ"/>
    <property type="match status" value="1"/>
</dbReference>
<gene>
    <name evidence="2" type="ORF">SteCoe_17349</name>
</gene>
<dbReference type="SMART" id="SM00015">
    <property type="entry name" value="IQ"/>
    <property type="match status" value="1"/>
</dbReference>
<accession>A0A1R2BZ83</accession>
<name>A0A1R2BZ83_9CILI</name>
<dbReference type="InterPro" id="IPR011990">
    <property type="entry name" value="TPR-like_helical_dom_sf"/>
</dbReference>
<feature type="compositionally biased region" description="Low complexity" evidence="1">
    <location>
        <begin position="218"/>
        <end position="227"/>
    </location>
</feature>
<dbReference type="AlphaFoldDB" id="A0A1R2BZ83"/>
<dbReference type="InterPro" id="IPR000048">
    <property type="entry name" value="IQ_motif_EF-hand-BS"/>
</dbReference>
<organism evidence="2 3">
    <name type="scientific">Stentor coeruleus</name>
    <dbReference type="NCBI Taxonomy" id="5963"/>
    <lineage>
        <taxon>Eukaryota</taxon>
        <taxon>Sar</taxon>
        <taxon>Alveolata</taxon>
        <taxon>Ciliophora</taxon>
        <taxon>Postciliodesmatophora</taxon>
        <taxon>Heterotrichea</taxon>
        <taxon>Heterotrichida</taxon>
        <taxon>Stentoridae</taxon>
        <taxon>Stentor</taxon>
    </lineage>
</organism>
<evidence type="ECO:0000256" key="1">
    <source>
        <dbReference type="SAM" id="MobiDB-lite"/>
    </source>
</evidence>
<dbReference type="SUPFAM" id="SSF48452">
    <property type="entry name" value="TPR-like"/>
    <property type="match status" value="1"/>
</dbReference>
<dbReference type="EMBL" id="MPUH01000355">
    <property type="protein sequence ID" value="OMJ82076.1"/>
    <property type="molecule type" value="Genomic_DNA"/>
</dbReference>
<feature type="region of interest" description="Disordered" evidence="1">
    <location>
        <begin position="203"/>
        <end position="232"/>
    </location>
</feature>
<evidence type="ECO:0000313" key="2">
    <source>
        <dbReference type="EMBL" id="OMJ82076.1"/>
    </source>
</evidence>
<dbReference type="PROSITE" id="PS50096">
    <property type="entry name" value="IQ"/>
    <property type="match status" value="1"/>
</dbReference>
<dbReference type="Proteomes" id="UP000187209">
    <property type="component" value="Unassembled WGS sequence"/>
</dbReference>
<evidence type="ECO:0000313" key="3">
    <source>
        <dbReference type="Proteomes" id="UP000187209"/>
    </source>
</evidence>
<comment type="caution">
    <text evidence="2">The sequence shown here is derived from an EMBL/GenBank/DDBJ whole genome shotgun (WGS) entry which is preliminary data.</text>
</comment>
<sequence length="436" mass="49962">MENSNSDYKVLSYNRKAMDLLRNNDFTLSLRYLAKAEKLLSASCLENPQKLYGLTLNNFSCYYKRTGNPAIALNFLKKALKISSKPPIDINTLAGTHLNICSLLSQINNHTKALSHALKALNLLKSKYLEDPSIITTLLVAHHNAGIEYEFLSYIPNALNIYTKGFKISLENLGNKHPLTKSLQQSINNCQFKSNTTHASPIKSLTNSTFKRSKDSSNKNFKSTKNSPQNMESKFKFNNDIVRFITGERLRPMHKKDKFRSKTRYNIKSLIKDLNGEGSEDVTSFRKTLPSTKDKAVETCDDLKLDMIDSKDNTATMESRRSVEKISIATQFEGFNKGFLKKLENSAAVTIQKHVRGFLAKRRFEIFKYKKQMREGIKQANYAKSKLRRLNRYKVYKRPEPEVVVTESQNTIVEVDTELVPIVYKEKLLLEKNIEE</sequence>
<keyword evidence="3" id="KW-1185">Reference proteome</keyword>